<proteinExistence type="predicted"/>
<dbReference type="Proteomes" id="UP000886632">
    <property type="component" value="Unassembled WGS sequence"/>
</dbReference>
<organism evidence="3 6">
    <name type="scientific">Candidatus Phosphoribacter hodrii</name>
    <dbReference type="NCBI Taxonomy" id="2953743"/>
    <lineage>
        <taxon>Bacteria</taxon>
        <taxon>Bacillati</taxon>
        <taxon>Actinomycetota</taxon>
        <taxon>Actinomycetes</taxon>
        <taxon>Micrococcales</taxon>
        <taxon>Dermatophilaceae</taxon>
        <taxon>Candidatus Phosphoribacter</taxon>
    </lineage>
</organism>
<feature type="signal peptide" evidence="1">
    <location>
        <begin position="1"/>
        <end position="29"/>
    </location>
</feature>
<dbReference type="Proteomes" id="UP000726105">
    <property type="component" value="Unassembled WGS sequence"/>
</dbReference>
<accession>A0A935IIB5</accession>
<reference evidence="5 6" key="1">
    <citation type="submission" date="2020-10" db="EMBL/GenBank/DDBJ databases">
        <title>Connecting structure to function with the recovery of over 1000 high-quality activated sludge metagenome-assembled genomes encoding full-length rRNA genes using long-read sequencing.</title>
        <authorList>
            <person name="Singleton C.M."/>
            <person name="Petriglieri F."/>
            <person name="Kristensen J.M."/>
            <person name="Kirkegaard R.H."/>
            <person name="Michaelsen T.Y."/>
            <person name="Andersen M.H."/>
            <person name="Karst S.M."/>
            <person name="Dueholm M.S."/>
            <person name="Nielsen P.H."/>
            <person name="Albertsen M."/>
        </authorList>
    </citation>
    <scope>NUCLEOTIDE SEQUENCE [LARGE SCALE GENOMIC DNA]</scope>
    <source>
        <strain evidence="2">AalE_18-Q3-R2-46_BAT3C.188</strain>
        <strain evidence="3">Ega_18-Q3-R5-49_MAXAC.001</strain>
        <strain evidence="4">Ribe_18-Q3-R11-54_MAXAC.001</strain>
    </source>
</reference>
<protein>
    <recommendedName>
        <fullName evidence="7">Spore coat protein U domain-containing protein</fullName>
    </recommendedName>
</protein>
<evidence type="ECO:0000313" key="4">
    <source>
        <dbReference type="EMBL" id="MBL0003678.1"/>
    </source>
</evidence>
<evidence type="ECO:0000313" key="6">
    <source>
        <dbReference type="Proteomes" id="UP000726105"/>
    </source>
</evidence>
<dbReference type="PROSITE" id="PS51257">
    <property type="entry name" value="PROKAR_LIPOPROTEIN"/>
    <property type="match status" value="1"/>
</dbReference>
<keyword evidence="1" id="KW-0732">Signal</keyword>
<comment type="caution">
    <text evidence="3">The sequence shown here is derived from an EMBL/GenBank/DDBJ whole genome shotgun (WGS) entry which is preliminary data.</text>
</comment>
<evidence type="ECO:0008006" key="7">
    <source>
        <dbReference type="Google" id="ProtNLM"/>
    </source>
</evidence>
<evidence type="ECO:0000256" key="1">
    <source>
        <dbReference type="SAM" id="SignalP"/>
    </source>
</evidence>
<dbReference type="EMBL" id="JADKGK010000014">
    <property type="protein sequence ID" value="MBL0003678.1"/>
    <property type="molecule type" value="Genomic_DNA"/>
</dbReference>
<evidence type="ECO:0000313" key="3">
    <source>
        <dbReference type="EMBL" id="MBK7272447.1"/>
    </source>
</evidence>
<dbReference type="EMBL" id="JADIXZ010000003">
    <property type="protein sequence ID" value="MBK6300121.1"/>
    <property type="molecule type" value="Genomic_DNA"/>
</dbReference>
<sequence>MSTKKRIAALAAVAASAALSVAMASPASANTSSGCTVTPLKPIFAGFNSSGVKLVNYRISVSCTSGRTVSIDQQRYEEDPWPNGDDFLGSTSFSTSGVTTLSNVRTLVDGELGDEEVYHNVRFRVSSNGVTSPWTSYQKSSVLTIGN</sequence>
<dbReference type="Proteomes" id="UP000718281">
    <property type="component" value="Unassembled WGS sequence"/>
</dbReference>
<name>A0A935IIB5_9MICO</name>
<dbReference type="AlphaFoldDB" id="A0A935IIB5"/>
<evidence type="ECO:0000313" key="2">
    <source>
        <dbReference type="EMBL" id="MBK6300121.1"/>
    </source>
</evidence>
<feature type="chain" id="PRO_5036602471" description="Spore coat protein U domain-containing protein" evidence="1">
    <location>
        <begin position="30"/>
        <end position="147"/>
    </location>
</feature>
<gene>
    <name evidence="2" type="ORF">IPF40_03405</name>
    <name evidence="3" type="ORF">IPI13_04550</name>
    <name evidence="4" type="ORF">IPP00_06710</name>
</gene>
<evidence type="ECO:0000313" key="5">
    <source>
        <dbReference type="Proteomes" id="UP000718281"/>
    </source>
</evidence>
<dbReference type="EMBL" id="JADJIB010000002">
    <property type="protein sequence ID" value="MBK7272447.1"/>
    <property type="molecule type" value="Genomic_DNA"/>
</dbReference>